<organism evidence="5 6">
    <name type="scientific">Adhaeribacter swui</name>
    <dbReference type="NCBI Taxonomy" id="2086471"/>
    <lineage>
        <taxon>Bacteria</taxon>
        <taxon>Pseudomonadati</taxon>
        <taxon>Bacteroidota</taxon>
        <taxon>Cytophagia</taxon>
        <taxon>Cytophagales</taxon>
        <taxon>Hymenobacteraceae</taxon>
        <taxon>Adhaeribacter</taxon>
    </lineage>
</organism>
<dbReference type="EMBL" id="CP055156">
    <property type="protein sequence ID" value="QNF33022.1"/>
    <property type="molecule type" value="Genomic_DNA"/>
</dbReference>
<dbReference type="RefSeq" id="WP_185273830.1">
    <property type="nucleotide sequence ID" value="NZ_CP055156.1"/>
</dbReference>
<gene>
    <name evidence="5" type="ORF">HUW51_09855</name>
</gene>
<accession>A0A7G7G788</accession>
<dbReference type="InterPro" id="IPR013785">
    <property type="entry name" value="Aldolase_TIM"/>
</dbReference>
<proteinExistence type="inferred from homology"/>
<dbReference type="InterPro" id="IPR000891">
    <property type="entry name" value="PYR_CT"/>
</dbReference>
<comment type="similarity">
    <text evidence="1">Belongs to the HMG-CoA lyase family.</text>
</comment>
<dbReference type="SUPFAM" id="SSF51569">
    <property type="entry name" value="Aldolase"/>
    <property type="match status" value="1"/>
</dbReference>
<dbReference type="PANTHER" id="PTHR42738">
    <property type="entry name" value="HYDROXYMETHYLGLUTARYL-COA LYASE"/>
    <property type="match status" value="1"/>
</dbReference>
<evidence type="ECO:0000313" key="5">
    <source>
        <dbReference type="EMBL" id="QNF33022.1"/>
    </source>
</evidence>
<dbReference type="Pfam" id="PF00682">
    <property type="entry name" value="HMGL-like"/>
    <property type="match status" value="1"/>
</dbReference>
<name>A0A7G7G788_9BACT</name>
<evidence type="ECO:0000259" key="4">
    <source>
        <dbReference type="PROSITE" id="PS50991"/>
    </source>
</evidence>
<evidence type="ECO:0000313" key="6">
    <source>
        <dbReference type="Proteomes" id="UP000515237"/>
    </source>
</evidence>
<evidence type="ECO:0000256" key="1">
    <source>
        <dbReference type="ARBA" id="ARBA00009405"/>
    </source>
</evidence>
<keyword evidence="3 5" id="KW-0456">Lyase</keyword>
<dbReference type="PANTHER" id="PTHR42738:SF7">
    <property type="entry name" value="HYDROXYMETHYLGLUTARYL-COA LYASE"/>
    <property type="match status" value="1"/>
</dbReference>
<evidence type="ECO:0000256" key="2">
    <source>
        <dbReference type="ARBA" id="ARBA00022723"/>
    </source>
</evidence>
<dbReference type="GO" id="GO:0046872">
    <property type="term" value="F:metal ion binding"/>
    <property type="evidence" value="ECO:0007669"/>
    <property type="project" value="UniProtKB-KW"/>
</dbReference>
<feature type="domain" description="Pyruvate carboxyltransferase" evidence="4">
    <location>
        <begin position="1"/>
        <end position="270"/>
    </location>
</feature>
<reference evidence="5 6" key="1">
    <citation type="journal article" date="2018" name="Int. J. Syst. Evol. Microbiol.">
        <title>Adhaeribacter swui sp. nov., isolated from wet mud.</title>
        <authorList>
            <person name="Kim D.U."/>
            <person name="Kim K.W."/>
            <person name="Kang M.S."/>
            <person name="Kim J.Y."/>
            <person name="Jang J.H."/>
            <person name="Kim M.K."/>
        </authorList>
    </citation>
    <scope>NUCLEOTIDE SEQUENCE [LARGE SCALE GENOMIC DNA]</scope>
    <source>
        <strain evidence="5 6">KCTC 52873</strain>
    </source>
</reference>
<dbReference type="AlphaFoldDB" id="A0A7G7G788"/>
<dbReference type="Proteomes" id="UP000515237">
    <property type="component" value="Chromosome"/>
</dbReference>
<dbReference type="GO" id="GO:0004419">
    <property type="term" value="F:hydroxymethylglutaryl-CoA lyase activity"/>
    <property type="evidence" value="ECO:0007669"/>
    <property type="project" value="TreeGrafter"/>
</dbReference>
<keyword evidence="6" id="KW-1185">Reference proteome</keyword>
<sequence length="282" mass="31103">MKLIECPRDAMQGFFRNIPTATKISYLQQLLAVGFDTLDFGSYVSPKAIPQMADTPQVLEALNLSASTTQLLAIVANVRGAEQAALQEKITCLGYPLSLSETFQQRNTRRSIQEAFTDVAQIQELCYRHHKTLVIYLSMGFGNPYQEPWNPDLVVAFTQKLINLKISIISLSDTVGIAQPADIQELFSYLIPAFPEVEFGAHLHVQPHNWQEKVAAAVAAGCQRFDGALRGFGGCPMATDHLTGNLATENLVAYFENIAVPLKINKQAFRSALTLAETVFIP</sequence>
<dbReference type="KEGG" id="aswu:HUW51_09855"/>
<dbReference type="GO" id="GO:0046951">
    <property type="term" value="P:ketone body biosynthetic process"/>
    <property type="evidence" value="ECO:0007669"/>
    <property type="project" value="TreeGrafter"/>
</dbReference>
<dbReference type="Gene3D" id="3.20.20.70">
    <property type="entry name" value="Aldolase class I"/>
    <property type="match status" value="1"/>
</dbReference>
<keyword evidence="2" id="KW-0479">Metal-binding</keyword>
<dbReference type="InterPro" id="IPR043594">
    <property type="entry name" value="HMGL"/>
</dbReference>
<dbReference type="PROSITE" id="PS50991">
    <property type="entry name" value="PYR_CT"/>
    <property type="match status" value="1"/>
</dbReference>
<evidence type="ECO:0000256" key="3">
    <source>
        <dbReference type="ARBA" id="ARBA00023239"/>
    </source>
</evidence>
<protein>
    <submittedName>
        <fullName evidence="5">Hydroxymethylglutaryl-CoA lyase</fullName>
    </submittedName>
</protein>
<dbReference type="GO" id="GO:0006552">
    <property type="term" value="P:L-leucine catabolic process"/>
    <property type="evidence" value="ECO:0007669"/>
    <property type="project" value="TreeGrafter"/>
</dbReference>